<feature type="transmembrane region" description="Helical" evidence="1">
    <location>
        <begin position="61"/>
        <end position="84"/>
    </location>
</feature>
<accession>A0AAP0KVR0</accession>
<comment type="caution">
    <text evidence="2">The sequence shown here is derived from an EMBL/GenBank/DDBJ whole genome shotgun (WGS) entry which is preliminary data.</text>
</comment>
<feature type="transmembrane region" description="Helical" evidence="1">
    <location>
        <begin position="200"/>
        <end position="225"/>
    </location>
</feature>
<keyword evidence="1" id="KW-0472">Membrane</keyword>
<keyword evidence="1" id="KW-1133">Transmembrane helix</keyword>
<reference evidence="2 3" key="1">
    <citation type="submission" date="2024-01" db="EMBL/GenBank/DDBJ databases">
        <title>Genome assemblies of Stephania.</title>
        <authorList>
            <person name="Yang L."/>
        </authorList>
    </citation>
    <scope>NUCLEOTIDE SEQUENCE [LARGE SCALE GENOMIC DNA]</scope>
    <source>
        <strain evidence="2">YNDBR</strain>
        <tissue evidence="2">Leaf</tissue>
    </source>
</reference>
<proteinExistence type="predicted"/>
<evidence type="ECO:0000313" key="3">
    <source>
        <dbReference type="Proteomes" id="UP001420932"/>
    </source>
</evidence>
<sequence>MHDRAVLAIVAKLPVDLTTNMPSTQDQLSKLSGTTMTCVCIGFMAPSIASRKESESVSNMASLSIFVVTVAVNICIQLGTGVIFSFVAEHIIIICCMFMLLAILWFNTLGFNVEKAAFHESNVAHFLTIPKGEACFLHQAKKWYISRSVNNHQLLLCCEMFSSAIGPICIMCFLVLLQATYRSIVVRTLDFCGGVSDYKWSMWILVITQLAGATIGALAIFFRWLATIGHLDERLTFSIELEIEALKLQFSFMKRRTLRTSIMVLSQFAIKSVLIVFLIFVNAPIFAIAFIVSWMLEGIVGELGCCAHKAREDTASTLDSWRNEFGLQDRLSQRKISKQSKNKESRTMHGTLECGEPKSMNLAIIIFKSYQSLIANYVRCMIQIYNCSCAEVPIIGLNIAGASLVCLLLILWVVFSAIKRKARYIPCRRFSLNSVTLTLVAIAAKLPVDFTTNMPSARDQLSKLTCMAMTCICIGFMAPSIASSKESESVSNMASLSIFVVTVAVNICIQLGT</sequence>
<organism evidence="2 3">
    <name type="scientific">Stephania yunnanensis</name>
    <dbReference type="NCBI Taxonomy" id="152371"/>
    <lineage>
        <taxon>Eukaryota</taxon>
        <taxon>Viridiplantae</taxon>
        <taxon>Streptophyta</taxon>
        <taxon>Embryophyta</taxon>
        <taxon>Tracheophyta</taxon>
        <taxon>Spermatophyta</taxon>
        <taxon>Magnoliopsida</taxon>
        <taxon>Ranunculales</taxon>
        <taxon>Menispermaceae</taxon>
        <taxon>Menispermoideae</taxon>
        <taxon>Cissampelideae</taxon>
        <taxon>Stephania</taxon>
    </lineage>
</organism>
<gene>
    <name evidence="2" type="ORF">Syun_005947</name>
</gene>
<dbReference type="PANTHER" id="PTHR35307">
    <property type="entry name" value="PROTEIN, PUTATIVE-RELATED"/>
    <property type="match status" value="1"/>
</dbReference>
<feature type="transmembrane region" description="Helical" evidence="1">
    <location>
        <begin position="493"/>
        <end position="512"/>
    </location>
</feature>
<name>A0AAP0KVR0_9MAGN</name>
<protein>
    <submittedName>
        <fullName evidence="2">Uncharacterized protein</fullName>
    </submittedName>
</protein>
<evidence type="ECO:0000256" key="1">
    <source>
        <dbReference type="SAM" id="Phobius"/>
    </source>
</evidence>
<feature type="transmembrane region" description="Helical" evidence="1">
    <location>
        <begin position="395"/>
        <end position="418"/>
    </location>
</feature>
<feature type="transmembrane region" description="Helical" evidence="1">
    <location>
        <begin position="154"/>
        <end position="180"/>
    </location>
</feature>
<dbReference type="PANTHER" id="PTHR35307:SF3">
    <property type="entry name" value="DUF4220 DOMAIN-CONTAINING PROTEIN"/>
    <property type="match status" value="1"/>
</dbReference>
<keyword evidence="1" id="KW-0812">Transmembrane</keyword>
<dbReference type="EMBL" id="JBBNAF010000003">
    <property type="protein sequence ID" value="KAK9159606.1"/>
    <property type="molecule type" value="Genomic_DNA"/>
</dbReference>
<evidence type="ECO:0000313" key="2">
    <source>
        <dbReference type="EMBL" id="KAK9159606.1"/>
    </source>
</evidence>
<feature type="transmembrane region" description="Helical" evidence="1">
    <location>
        <begin position="460"/>
        <end position="481"/>
    </location>
</feature>
<keyword evidence="3" id="KW-1185">Reference proteome</keyword>
<dbReference type="AlphaFoldDB" id="A0AAP0KVR0"/>
<feature type="transmembrane region" description="Helical" evidence="1">
    <location>
        <begin position="90"/>
        <end position="111"/>
    </location>
</feature>
<feature type="transmembrane region" description="Helical" evidence="1">
    <location>
        <begin position="273"/>
        <end position="296"/>
    </location>
</feature>
<dbReference type="Proteomes" id="UP001420932">
    <property type="component" value="Unassembled WGS sequence"/>
</dbReference>